<keyword evidence="1" id="KW-0949">S-adenosyl-L-methionine</keyword>
<dbReference type="GO" id="GO:0051536">
    <property type="term" value="F:iron-sulfur cluster binding"/>
    <property type="evidence" value="ECO:0007669"/>
    <property type="project" value="UniProtKB-KW"/>
</dbReference>
<protein>
    <submittedName>
        <fullName evidence="6">Radical SAM protein</fullName>
    </submittedName>
</protein>
<keyword evidence="7" id="KW-1185">Reference proteome</keyword>
<organism evidence="6 7">
    <name type="scientific">Roseburia zhanii</name>
    <dbReference type="NCBI Taxonomy" id="2763064"/>
    <lineage>
        <taxon>Bacteria</taxon>
        <taxon>Bacillati</taxon>
        <taxon>Bacillota</taxon>
        <taxon>Clostridia</taxon>
        <taxon>Lachnospirales</taxon>
        <taxon>Lachnospiraceae</taxon>
        <taxon>Roseburia</taxon>
    </lineage>
</organism>
<feature type="domain" description="Radical SAM core" evidence="5">
    <location>
        <begin position="26"/>
        <end position="246"/>
    </location>
</feature>
<dbReference type="PANTHER" id="PTHR11228:SF7">
    <property type="entry name" value="PQQA PEPTIDE CYCLASE"/>
    <property type="match status" value="1"/>
</dbReference>
<dbReference type="GO" id="GO:0046872">
    <property type="term" value="F:metal ion binding"/>
    <property type="evidence" value="ECO:0007669"/>
    <property type="project" value="UniProtKB-KW"/>
</dbReference>
<name>A0A923RRJ8_9FIRM</name>
<dbReference type="InterPro" id="IPR006638">
    <property type="entry name" value="Elp3/MiaA/NifB-like_rSAM"/>
</dbReference>
<dbReference type="SUPFAM" id="SSF102114">
    <property type="entry name" value="Radical SAM enzymes"/>
    <property type="match status" value="1"/>
</dbReference>
<dbReference type="AlphaFoldDB" id="A0A923RRJ8"/>
<sequence>MSIMEKPRVVDKLHKYRRNLRKNGGKVGRTPRQVAIDYNNACNFRCEFCYEVGEAKYNTQSLSFEDITRICDEADALGVWEIILQGGELLINVENTKKIIAACGPERFKMVLITNGYFLSEEVAKELAAEGLDGVGISVSSLDEEEHDRSRKVAGAHKRALEAFDHAKNAGLDVWAQVLFGHHNAHSKELYEFLDYLKERDIATNFFMAMPYGVWKDNYMDAEDLKKFKEIRKNYKCLHDLWDEFDRNKEAIWGCWAVNRIFVTPMGDVLPCPFINIKIGNIKEQSLKEIIDYGFSIKYFGEYSNICLAAQNRSFRDKYLSGSTSMFTPEPAAAVFAAEDFIIKEKQEEEHE</sequence>
<dbReference type="PROSITE" id="PS51918">
    <property type="entry name" value="RADICAL_SAM"/>
    <property type="match status" value="1"/>
</dbReference>
<dbReference type="GO" id="GO:0006783">
    <property type="term" value="P:heme biosynthetic process"/>
    <property type="evidence" value="ECO:0007669"/>
    <property type="project" value="TreeGrafter"/>
</dbReference>
<evidence type="ECO:0000256" key="3">
    <source>
        <dbReference type="ARBA" id="ARBA00023004"/>
    </source>
</evidence>
<proteinExistence type="predicted"/>
<evidence type="ECO:0000259" key="5">
    <source>
        <dbReference type="PROSITE" id="PS51918"/>
    </source>
</evidence>
<dbReference type="SFLD" id="SFLDS00029">
    <property type="entry name" value="Radical_SAM"/>
    <property type="match status" value="1"/>
</dbReference>
<keyword evidence="4" id="KW-0411">Iron-sulfur</keyword>
<evidence type="ECO:0000313" key="6">
    <source>
        <dbReference type="EMBL" id="MBC5712628.1"/>
    </source>
</evidence>
<evidence type="ECO:0000313" key="7">
    <source>
        <dbReference type="Proteomes" id="UP000606720"/>
    </source>
</evidence>
<dbReference type="InterPro" id="IPR050377">
    <property type="entry name" value="Radical_SAM_PqqE_MftC-like"/>
</dbReference>
<comment type="caution">
    <text evidence="6">The sequence shown here is derived from an EMBL/GenBank/DDBJ whole genome shotgun (WGS) entry which is preliminary data.</text>
</comment>
<dbReference type="Pfam" id="PF04055">
    <property type="entry name" value="Radical_SAM"/>
    <property type="match status" value="1"/>
</dbReference>
<dbReference type="PANTHER" id="PTHR11228">
    <property type="entry name" value="RADICAL SAM DOMAIN PROTEIN"/>
    <property type="match status" value="1"/>
</dbReference>
<gene>
    <name evidence="6" type="ORF">H8S17_00130</name>
</gene>
<dbReference type="InterPro" id="IPR023885">
    <property type="entry name" value="4Fe4S-binding_SPASM_dom"/>
</dbReference>
<keyword evidence="3" id="KW-0408">Iron</keyword>
<dbReference type="SFLD" id="SFLDG01386">
    <property type="entry name" value="main_SPASM_domain-containing"/>
    <property type="match status" value="1"/>
</dbReference>
<evidence type="ECO:0000256" key="1">
    <source>
        <dbReference type="ARBA" id="ARBA00022691"/>
    </source>
</evidence>
<evidence type="ECO:0000256" key="2">
    <source>
        <dbReference type="ARBA" id="ARBA00022723"/>
    </source>
</evidence>
<dbReference type="InterPro" id="IPR058240">
    <property type="entry name" value="rSAM_sf"/>
</dbReference>
<dbReference type="GO" id="GO:0003824">
    <property type="term" value="F:catalytic activity"/>
    <property type="evidence" value="ECO:0007669"/>
    <property type="project" value="InterPro"/>
</dbReference>
<dbReference type="Pfam" id="PF13186">
    <property type="entry name" value="SPASM"/>
    <property type="match status" value="1"/>
</dbReference>
<dbReference type="SMART" id="SM00729">
    <property type="entry name" value="Elp3"/>
    <property type="match status" value="1"/>
</dbReference>
<dbReference type="InterPro" id="IPR007197">
    <property type="entry name" value="rSAM"/>
</dbReference>
<dbReference type="InterPro" id="IPR013785">
    <property type="entry name" value="Aldolase_TIM"/>
</dbReference>
<dbReference type="CDD" id="cd01335">
    <property type="entry name" value="Radical_SAM"/>
    <property type="match status" value="1"/>
</dbReference>
<dbReference type="Proteomes" id="UP000606720">
    <property type="component" value="Unassembled WGS sequence"/>
</dbReference>
<evidence type="ECO:0000256" key="4">
    <source>
        <dbReference type="ARBA" id="ARBA00023014"/>
    </source>
</evidence>
<keyword evidence="2" id="KW-0479">Metal-binding</keyword>
<dbReference type="SFLD" id="SFLDG01067">
    <property type="entry name" value="SPASM/twitch_domain_containing"/>
    <property type="match status" value="1"/>
</dbReference>
<dbReference type="EMBL" id="JACOPH010000001">
    <property type="protein sequence ID" value="MBC5712628.1"/>
    <property type="molecule type" value="Genomic_DNA"/>
</dbReference>
<reference evidence="6" key="1">
    <citation type="submission" date="2020-08" db="EMBL/GenBank/DDBJ databases">
        <title>Genome public.</title>
        <authorList>
            <person name="Liu C."/>
            <person name="Sun Q."/>
        </authorList>
    </citation>
    <scope>NUCLEOTIDE SEQUENCE</scope>
    <source>
        <strain evidence="6">BX1005</strain>
    </source>
</reference>
<accession>A0A923RRJ8</accession>
<dbReference type="Gene3D" id="3.20.20.70">
    <property type="entry name" value="Aldolase class I"/>
    <property type="match status" value="1"/>
</dbReference>